<dbReference type="InterPro" id="IPR021454">
    <property type="entry name" value="DUF3105"/>
</dbReference>
<keyword evidence="2" id="KW-1133">Transmembrane helix</keyword>
<proteinExistence type="predicted"/>
<feature type="compositionally biased region" description="Polar residues" evidence="1">
    <location>
        <begin position="14"/>
        <end position="27"/>
    </location>
</feature>
<accession>A0A6I4NT37</accession>
<gene>
    <name evidence="3" type="ORF">GB864_03520</name>
</gene>
<evidence type="ECO:0000313" key="4">
    <source>
        <dbReference type="Proteomes" id="UP000438182"/>
    </source>
</evidence>
<evidence type="ECO:0000256" key="2">
    <source>
        <dbReference type="SAM" id="Phobius"/>
    </source>
</evidence>
<keyword evidence="4" id="KW-1185">Reference proteome</keyword>
<keyword evidence="2" id="KW-0812">Transmembrane</keyword>
<feature type="region of interest" description="Disordered" evidence="1">
    <location>
        <begin position="1"/>
        <end position="36"/>
    </location>
</feature>
<evidence type="ECO:0000256" key="1">
    <source>
        <dbReference type="SAM" id="MobiDB-lite"/>
    </source>
</evidence>
<dbReference type="Pfam" id="PF11303">
    <property type="entry name" value="DUF3105"/>
    <property type="match status" value="1"/>
</dbReference>
<comment type="caution">
    <text evidence="3">The sequence shown here is derived from an EMBL/GenBank/DDBJ whole genome shotgun (WGS) entry which is preliminary data.</text>
</comment>
<feature type="transmembrane region" description="Helical" evidence="2">
    <location>
        <begin position="52"/>
        <end position="75"/>
    </location>
</feature>
<sequence length="236" mass="25515">MSSPPNPTRGPHVPQQSASNQNPTVKQQRAAARDAKLAAYRKKEAARKRNKLIWIWTGSVAAVAVIALVVTTIVLTPKPASYAGGATPGEIEGVETFENTSEHVSGTVEYPQDPPAGGQHNQVWLNCGVYDVPVPNENAVHSMEHGAVWLTYDPAQVDEDDIAKLKSYLPLSFAVFSPYENMDTPIAVSAWNAQLKVDSADDPRISEFFEQYWRAATVPEPNAVCTGGVDETGSLS</sequence>
<dbReference type="EMBL" id="WSTA01000009">
    <property type="protein sequence ID" value="MWB97626.1"/>
    <property type="molecule type" value="Genomic_DNA"/>
</dbReference>
<dbReference type="Proteomes" id="UP000438182">
    <property type="component" value="Unassembled WGS sequence"/>
</dbReference>
<dbReference type="AlphaFoldDB" id="A0A6I4NT37"/>
<protein>
    <submittedName>
        <fullName evidence="3">DUF3105 domain-containing protein</fullName>
    </submittedName>
</protein>
<reference evidence="3 4" key="1">
    <citation type="submission" date="2019-12" db="EMBL/GenBank/DDBJ databases">
        <authorList>
            <person name="Kim Y.S."/>
        </authorList>
    </citation>
    <scope>NUCLEOTIDE SEQUENCE [LARGE SCALE GENOMIC DNA]</scope>
    <source>
        <strain evidence="3 4">MMS17-SY077</strain>
    </source>
</reference>
<evidence type="ECO:0000313" key="3">
    <source>
        <dbReference type="EMBL" id="MWB97626.1"/>
    </source>
</evidence>
<keyword evidence="2" id="KW-0472">Membrane</keyword>
<name>A0A6I4NT37_9MICO</name>
<organism evidence="3 4">
    <name type="scientific">Agromyces seonyuensis</name>
    <dbReference type="NCBI Taxonomy" id="2662446"/>
    <lineage>
        <taxon>Bacteria</taxon>
        <taxon>Bacillati</taxon>
        <taxon>Actinomycetota</taxon>
        <taxon>Actinomycetes</taxon>
        <taxon>Micrococcales</taxon>
        <taxon>Microbacteriaceae</taxon>
        <taxon>Agromyces</taxon>
    </lineage>
</organism>